<dbReference type="SUPFAM" id="SSF52540">
    <property type="entry name" value="P-loop containing nucleoside triphosphate hydrolases"/>
    <property type="match status" value="1"/>
</dbReference>
<dbReference type="SUPFAM" id="SSF55785">
    <property type="entry name" value="PYP-like sensor domain (PAS domain)"/>
    <property type="match status" value="1"/>
</dbReference>
<evidence type="ECO:0000256" key="4">
    <source>
        <dbReference type="ARBA" id="ARBA00023015"/>
    </source>
</evidence>
<evidence type="ECO:0000256" key="7">
    <source>
        <dbReference type="ARBA" id="ARBA00029500"/>
    </source>
</evidence>
<dbReference type="HOGENOM" id="CLU_000445_8_1_9"/>
<dbReference type="Gene3D" id="3.40.50.300">
    <property type="entry name" value="P-loop containing nucleotide triphosphate hydrolases"/>
    <property type="match status" value="1"/>
</dbReference>
<dbReference type="Gene3D" id="1.10.8.60">
    <property type="match status" value="1"/>
</dbReference>
<protein>
    <recommendedName>
        <fullName evidence="7">HTH-type transcriptional regulatory protein TyrR</fullName>
    </recommendedName>
</protein>
<dbReference type="Proteomes" id="UP000029585">
    <property type="component" value="Unassembled WGS sequence"/>
</dbReference>
<dbReference type="eggNOG" id="COG3829">
    <property type="taxonomic scope" value="Bacteria"/>
</dbReference>
<gene>
    <name evidence="11" type="ORF">HMPREF9460_00512</name>
</gene>
<dbReference type="InterPro" id="IPR000014">
    <property type="entry name" value="PAS"/>
</dbReference>
<organism evidence="11 12">
    <name type="scientific">Flavonifractor plautii 1_3_50AFAA</name>
    <dbReference type="NCBI Taxonomy" id="742738"/>
    <lineage>
        <taxon>Bacteria</taxon>
        <taxon>Bacillati</taxon>
        <taxon>Bacillota</taxon>
        <taxon>Clostridia</taxon>
        <taxon>Eubacteriales</taxon>
        <taxon>Oscillospiraceae</taxon>
        <taxon>Flavonifractor</taxon>
    </lineage>
</organism>
<dbReference type="EMBL" id="ADLO01000019">
    <property type="protein sequence ID" value="KGF57033.1"/>
    <property type="molecule type" value="Genomic_DNA"/>
</dbReference>
<dbReference type="PANTHER" id="PTHR32071">
    <property type="entry name" value="TRANSCRIPTIONAL REGULATORY PROTEIN"/>
    <property type="match status" value="1"/>
</dbReference>
<keyword evidence="6" id="KW-0804">Transcription</keyword>
<evidence type="ECO:0000256" key="2">
    <source>
        <dbReference type="ARBA" id="ARBA00022797"/>
    </source>
</evidence>
<dbReference type="InterPro" id="IPR035965">
    <property type="entry name" value="PAS-like_dom_sf"/>
</dbReference>
<feature type="coiled-coil region" evidence="8">
    <location>
        <begin position="126"/>
        <end position="153"/>
    </location>
</feature>
<dbReference type="PROSITE" id="PS50045">
    <property type="entry name" value="SIGMA54_INTERACT_4"/>
    <property type="match status" value="1"/>
</dbReference>
<name>A0A096BC96_FLAPL</name>
<dbReference type="SUPFAM" id="SSF46689">
    <property type="entry name" value="Homeodomain-like"/>
    <property type="match status" value="1"/>
</dbReference>
<dbReference type="Pfam" id="PF00158">
    <property type="entry name" value="Sigma54_activat"/>
    <property type="match status" value="1"/>
</dbReference>
<feature type="domain" description="Sigma-54 factor interaction" evidence="9">
    <location>
        <begin position="160"/>
        <end position="389"/>
    </location>
</feature>
<keyword evidence="5" id="KW-0238">DNA-binding</keyword>
<dbReference type="NCBIfam" id="TIGR00229">
    <property type="entry name" value="sensory_box"/>
    <property type="match status" value="1"/>
</dbReference>
<evidence type="ECO:0000259" key="10">
    <source>
        <dbReference type="PROSITE" id="PS50112"/>
    </source>
</evidence>
<dbReference type="PANTHER" id="PTHR32071:SF117">
    <property type="entry name" value="PTS-DEPENDENT DIHYDROXYACETONE KINASE OPERON REGULATORY PROTEIN-RELATED"/>
    <property type="match status" value="1"/>
</dbReference>
<dbReference type="Pfam" id="PF25601">
    <property type="entry name" value="AAA_lid_14"/>
    <property type="match status" value="1"/>
</dbReference>
<dbReference type="RefSeq" id="WP_044938711.1">
    <property type="nucleotide sequence ID" value="NZ_KN174161.1"/>
</dbReference>
<dbReference type="InterPro" id="IPR025662">
    <property type="entry name" value="Sigma_54_int_dom_ATP-bd_1"/>
</dbReference>
<dbReference type="Gene3D" id="1.10.10.60">
    <property type="entry name" value="Homeodomain-like"/>
    <property type="match status" value="1"/>
</dbReference>
<dbReference type="PROSITE" id="PS50112">
    <property type="entry name" value="PAS"/>
    <property type="match status" value="1"/>
</dbReference>
<dbReference type="InterPro" id="IPR058031">
    <property type="entry name" value="AAA_lid_NorR"/>
</dbReference>
<dbReference type="SMART" id="SM00382">
    <property type="entry name" value="AAA"/>
    <property type="match status" value="1"/>
</dbReference>
<dbReference type="InterPro" id="IPR002078">
    <property type="entry name" value="Sigma_54_int"/>
</dbReference>
<keyword evidence="3" id="KW-0067">ATP-binding</keyword>
<dbReference type="Pfam" id="PF00989">
    <property type="entry name" value="PAS"/>
    <property type="match status" value="1"/>
</dbReference>
<evidence type="ECO:0000256" key="8">
    <source>
        <dbReference type="SAM" id="Coils"/>
    </source>
</evidence>
<dbReference type="GO" id="GO:0005524">
    <property type="term" value="F:ATP binding"/>
    <property type="evidence" value="ECO:0007669"/>
    <property type="project" value="UniProtKB-KW"/>
</dbReference>
<evidence type="ECO:0000256" key="3">
    <source>
        <dbReference type="ARBA" id="ARBA00022840"/>
    </source>
</evidence>
<evidence type="ECO:0000313" key="11">
    <source>
        <dbReference type="EMBL" id="KGF57033.1"/>
    </source>
</evidence>
<dbReference type="Pfam" id="PF18024">
    <property type="entry name" value="HTH_50"/>
    <property type="match status" value="1"/>
</dbReference>
<dbReference type="InterPro" id="IPR009057">
    <property type="entry name" value="Homeodomain-like_sf"/>
</dbReference>
<dbReference type="AlphaFoldDB" id="A0A096BC96"/>
<comment type="caution">
    <text evidence="11">The sequence shown here is derived from an EMBL/GenBank/DDBJ whole genome shotgun (WGS) entry which is preliminary data.</text>
</comment>
<dbReference type="Gene3D" id="3.30.450.20">
    <property type="entry name" value="PAS domain"/>
    <property type="match status" value="1"/>
</dbReference>
<dbReference type="GO" id="GO:0006355">
    <property type="term" value="P:regulation of DNA-templated transcription"/>
    <property type="evidence" value="ECO:0007669"/>
    <property type="project" value="InterPro"/>
</dbReference>
<dbReference type="PROSITE" id="PS00688">
    <property type="entry name" value="SIGMA54_INTERACT_3"/>
    <property type="match status" value="1"/>
</dbReference>
<keyword evidence="8" id="KW-0175">Coiled coil</keyword>
<evidence type="ECO:0000313" key="12">
    <source>
        <dbReference type="Proteomes" id="UP000029585"/>
    </source>
</evidence>
<reference evidence="11 12" key="1">
    <citation type="submission" date="2011-08" db="EMBL/GenBank/DDBJ databases">
        <title>The Genome Sequence of Clostridium orbiscindens 1_3_50AFAA.</title>
        <authorList>
            <consortium name="The Broad Institute Genome Sequencing Platform"/>
            <person name="Earl A."/>
            <person name="Ward D."/>
            <person name="Feldgarden M."/>
            <person name="Gevers D."/>
            <person name="Daigneault M."/>
            <person name="Strauss J."/>
            <person name="Allen-Vercoe E."/>
            <person name="Young S.K."/>
            <person name="Zeng Q."/>
            <person name="Gargeya S."/>
            <person name="Fitzgerald M."/>
            <person name="Haas B."/>
            <person name="Abouelleil A."/>
            <person name="Alvarado L."/>
            <person name="Arachchi H.M."/>
            <person name="Berlin A."/>
            <person name="Brown A."/>
            <person name="Chapman S.B."/>
            <person name="Chen Z."/>
            <person name="Dunbar C."/>
            <person name="Freedman E."/>
            <person name="Gearin G."/>
            <person name="Gellesch M."/>
            <person name="Goldberg J."/>
            <person name="Griggs A."/>
            <person name="Gujja S."/>
            <person name="Heiman D."/>
            <person name="Howarth C."/>
            <person name="Larson L."/>
            <person name="Lui A."/>
            <person name="MacDonald P.J.P."/>
            <person name="Montmayeur A."/>
            <person name="Murphy C."/>
            <person name="Neiman D."/>
            <person name="Pearson M."/>
            <person name="Priest M."/>
            <person name="Roberts A."/>
            <person name="Saif S."/>
            <person name="Shea T."/>
            <person name="Shenoy N."/>
            <person name="Sisk P."/>
            <person name="Stolte C."/>
            <person name="Sykes S."/>
            <person name="Wortman J."/>
            <person name="Nusbaum C."/>
            <person name="Birren B."/>
        </authorList>
    </citation>
    <scope>NUCLEOTIDE SEQUENCE [LARGE SCALE GENOMIC DNA]</scope>
    <source>
        <strain evidence="11 12">1_3_50AFAA</strain>
    </source>
</reference>
<accession>A0A096BC96</accession>
<dbReference type="CDD" id="cd00130">
    <property type="entry name" value="PAS"/>
    <property type="match status" value="1"/>
</dbReference>
<keyword evidence="2" id="KW-0058">Aromatic hydrocarbons catabolism</keyword>
<evidence type="ECO:0000256" key="1">
    <source>
        <dbReference type="ARBA" id="ARBA00022741"/>
    </source>
</evidence>
<evidence type="ECO:0000259" key="9">
    <source>
        <dbReference type="PROSITE" id="PS50045"/>
    </source>
</evidence>
<evidence type="ECO:0000256" key="6">
    <source>
        <dbReference type="ARBA" id="ARBA00023163"/>
    </source>
</evidence>
<keyword evidence="1" id="KW-0547">Nucleotide-binding</keyword>
<feature type="domain" description="PAS" evidence="10">
    <location>
        <begin position="14"/>
        <end position="59"/>
    </location>
</feature>
<dbReference type="InterPro" id="IPR025944">
    <property type="entry name" value="Sigma_54_int_dom_CS"/>
</dbReference>
<dbReference type="PROSITE" id="PS00675">
    <property type="entry name" value="SIGMA54_INTERACT_1"/>
    <property type="match status" value="1"/>
</dbReference>
<keyword evidence="12" id="KW-1185">Reference proteome</keyword>
<sequence length="472" mass="52326">MQSGKGVVHLTELESGDYKSICENLYDGIHITDGTGTILFINKAYTRTTGILPEELLGRKVSEIEAEGILYTGSVTERVLAQGKRINSVATIHRLNKEVLVTGTPVFDEEKNIRLVVTNTRDFPELKRLEAQLLALEEKQEKAVQELAYLRSQQAGDKQTIYHSAAMREVMEIVRKVAPTDVTVLITGESGTGKELIANEIYQNSDRCGKPFIKLNCAAIPAELLESELFGYEEGAFTGAKRTGKAGMFELANTGVLLLDEVGDMPMALQAKLLRVLQERSLVRLGGSKTIDLDIRVIAATNKELLTQVRQGRFREDLYYRLSVVPIELKPLRERREDIPVLARHFCELYRRKYGKETELSPNAVAELAKYDWPGNIRELENLVERLVVTDSVGEIGGCQVASALNFSGTAVPEAGPQRASLKTQLQTFERELILGALERTGSLRKAAVSLGVEHSTLVKKCKRLGISSAKR</sequence>
<dbReference type="InterPro" id="IPR027417">
    <property type="entry name" value="P-loop_NTPase"/>
</dbReference>
<dbReference type="PATRIC" id="fig|742738.3.peg.533"/>
<dbReference type="InterPro" id="IPR003593">
    <property type="entry name" value="AAA+_ATPase"/>
</dbReference>
<evidence type="ECO:0000256" key="5">
    <source>
        <dbReference type="ARBA" id="ARBA00023125"/>
    </source>
</evidence>
<dbReference type="InterPro" id="IPR030828">
    <property type="entry name" value="HTH_TyrR"/>
</dbReference>
<dbReference type="SMART" id="SM00091">
    <property type="entry name" value="PAS"/>
    <property type="match status" value="1"/>
</dbReference>
<dbReference type="InterPro" id="IPR013767">
    <property type="entry name" value="PAS_fold"/>
</dbReference>
<proteinExistence type="predicted"/>
<keyword evidence="4" id="KW-0805">Transcription regulation</keyword>
<dbReference type="GO" id="GO:0003677">
    <property type="term" value="F:DNA binding"/>
    <property type="evidence" value="ECO:0007669"/>
    <property type="project" value="UniProtKB-KW"/>
</dbReference>
<dbReference type="FunFam" id="3.40.50.300:FF:000006">
    <property type="entry name" value="DNA-binding transcriptional regulator NtrC"/>
    <property type="match status" value="1"/>
</dbReference>
<dbReference type="CDD" id="cd00009">
    <property type="entry name" value="AAA"/>
    <property type="match status" value="1"/>
</dbReference>